<evidence type="ECO:0000313" key="2">
    <source>
        <dbReference type="Proteomes" id="UP000237797"/>
    </source>
</evidence>
<gene>
    <name evidence="1" type="ORF">CLV97_1673</name>
</gene>
<proteinExistence type="predicted"/>
<dbReference type="Gene3D" id="2.180.10.10">
    <property type="entry name" value="RHS repeat-associated core"/>
    <property type="match status" value="1"/>
</dbReference>
<feature type="non-terminal residue" evidence="1">
    <location>
        <position position="99"/>
    </location>
</feature>
<name>A0A2T0L9P9_9BACL</name>
<comment type="caution">
    <text evidence="1">The sequence shown here is derived from an EMBL/GenBank/DDBJ whole genome shotgun (WGS) entry which is preliminary data.</text>
</comment>
<dbReference type="NCBIfam" id="TIGR01643">
    <property type="entry name" value="YD_repeat_2x"/>
    <property type="match status" value="1"/>
</dbReference>
<sequence length="99" mass="11264">MDIGTYTFRADRTWSITLSNDADNTYVIADAVKLVRNDSGETDNEKKQFEYTYDANGNLIEMTDGSFGAEIDTYKMSYTELNQIQKVEEIKDGTTKHTT</sequence>
<keyword evidence="2" id="KW-1185">Reference proteome</keyword>
<reference evidence="1 2" key="1">
    <citation type="submission" date="2018-03" db="EMBL/GenBank/DDBJ databases">
        <title>Genomic Encyclopedia of Archaeal and Bacterial Type Strains, Phase II (KMG-II): from individual species to whole genera.</title>
        <authorList>
            <person name="Goeker M."/>
        </authorList>
    </citation>
    <scope>NUCLEOTIDE SEQUENCE [LARGE SCALE GENOMIC DNA]</scope>
    <source>
        <strain evidence="1 2">DSM 44946</strain>
    </source>
</reference>
<dbReference type="OrthoDB" id="41445at2"/>
<evidence type="ECO:0000313" key="1">
    <source>
        <dbReference type="EMBL" id="PRX38474.1"/>
    </source>
</evidence>
<dbReference type="RefSeq" id="WP_146130556.1">
    <property type="nucleotide sequence ID" value="NZ_PVNE01000067.1"/>
</dbReference>
<dbReference type="Proteomes" id="UP000237797">
    <property type="component" value="Unassembled WGS sequence"/>
</dbReference>
<dbReference type="EMBL" id="PVNE01000067">
    <property type="protein sequence ID" value="PRX38474.1"/>
    <property type="molecule type" value="Genomic_DNA"/>
</dbReference>
<dbReference type="InterPro" id="IPR006530">
    <property type="entry name" value="YD"/>
</dbReference>
<accession>A0A2T0L9P9</accession>
<dbReference type="AlphaFoldDB" id="A0A2T0L9P9"/>
<protein>
    <submittedName>
        <fullName evidence="1">YD repeat-containing protein</fullName>
    </submittedName>
</protein>
<organism evidence="1 2">
    <name type="scientific">Planifilum fimeticola</name>
    <dbReference type="NCBI Taxonomy" id="201975"/>
    <lineage>
        <taxon>Bacteria</taxon>
        <taxon>Bacillati</taxon>
        <taxon>Bacillota</taxon>
        <taxon>Bacilli</taxon>
        <taxon>Bacillales</taxon>
        <taxon>Thermoactinomycetaceae</taxon>
        <taxon>Planifilum</taxon>
    </lineage>
</organism>